<proteinExistence type="predicted"/>
<feature type="region of interest" description="Disordered" evidence="1">
    <location>
        <begin position="1"/>
        <end position="21"/>
    </location>
</feature>
<dbReference type="EMBL" id="JAPEVB010000002">
    <property type="protein sequence ID" value="KAJ4394711.1"/>
    <property type="molecule type" value="Genomic_DNA"/>
</dbReference>
<evidence type="ECO:0000256" key="1">
    <source>
        <dbReference type="SAM" id="MobiDB-lite"/>
    </source>
</evidence>
<feature type="region of interest" description="Disordered" evidence="1">
    <location>
        <begin position="65"/>
        <end position="99"/>
    </location>
</feature>
<evidence type="ECO:0000313" key="3">
    <source>
        <dbReference type="Proteomes" id="UP001140453"/>
    </source>
</evidence>
<name>A0A9W8YZM4_9PEZI</name>
<feature type="compositionally biased region" description="Basic and acidic residues" evidence="1">
    <location>
        <begin position="162"/>
        <end position="177"/>
    </location>
</feature>
<protein>
    <submittedName>
        <fullName evidence="2">Uncharacterized protein</fullName>
    </submittedName>
</protein>
<feature type="compositionally biased region" description="Basic and acidic residues" evidence="1">
    <location>
        <begin position="186"/>
        <end position="204"/>
    </location>
</feature>
<gene>
    <name evidence="2" type="ORF">N0V93_003930</name>
</gene>
<reference evidence="2" key="1">
    <citation type="submission" date="2022-10" db="EMBL/GenBank/DDBJ databases">
        <title>Tapping the CABI collections for fungal endophytes: first genome assemblies for Collariella, Neodidymelliopsis, Ascochyta clinopodiicola, Didymella pomorum, Didymosphaeria variabile, Neocosmospora piperis and Neocucurbitaria cava.</title>
        <authorList>
            <person name="Hill R."/>
        </authorList>
    </citation>
    <scope>NUCLEOTIDE SEQUENCE</scope>
    <source>
        <strain evidence="2">IMI 355082</strain>
    </source>
</reference>
<sequence length="239" mass="27633">MPSSTHAHPKKRRRDEDDLDGDILVTFPYAHEQHHQHQHHMATPRKIIPFSSPLSKKIRINNSSDEPQQLQQQTHFAPPHYPRSPAKQQSPPKTINLSPCHICHRRPTKKSDLDSYADCESCGERTCYICIRQCLGQRGTPVSAAYDHHEDLMRDEDHIEHREDDYNEEDRAPRDLEQSCCMNESPSREQKRDDMELRTKHGGTWDRGRGRGHWGRICSQCCVERGPQGEVVCLGCLET</sequence>
<keyword evidence="3" id="KW-1185">Reference proteome</keyword>
<dbReference type="Proteomes" id="UP001140453">
    <property type="component" value="Unassembled WGS sequence"/>
</dbReference>
<accession>A0A9W8YZM4</accession>
<feature type="compositionally biased region" description="Polar residues" evidence="1">
    <location>
        <begin position="86"/>
        <end position="97"/>
    </location>
</feature>
<feature type="region of interest" description="Disordered" evidence="1">
    <location>
        <begin position="162"/>
        <end position="204"/>
    </location>
</feature>
<dbReference type="AlphaFoldDB" id="A0A9W8YZM4"/>
<evidence type="ECO:0000313" key="2">
    <source>
        <dbReference type="EMBL" id="KAJ4394711.1"/>
    </source>
</evidence>
<organism evidence="2 3">
    <name type="scientific">Gnomoniopsis smithogilvyi</name>
    <dbReference type="NCBI Taxonomy" id="1191159"/>
    <lineage>
        <taxon>Eukaryota</taxon>
        <taxon>Fungi</taxon>
        <taxon>Dikarya</taxon>
        <taxon>Ascomycota</taxon>
        <taxon>Pezizomycotina</taxon>
        <taxon>Sordariomycetes</taxon>
        <taxon>Sordariomycetidae</taxon>
        <taxon>Diaporthales</taxon>
        <taxon>Gnomoniaceae</taxon>
        <taxon>Gnomoniopsis</taxon>
    </lineage>
</organism>
<comment type="caution">
    <text evidence="2">The sequence shown here is derived from an EMBL/GenBank/DDBJ whole genome shotgun (WGS) entry which is preliminary data.</text>
</comment>
<dbReference type="OrthoDB" id="5377226at2759"/>
<feature type="compositionally biased region" description="Polar residues" evidence="1">
    <location>
        <begin position="65"/>
        <end position="75"/>
    </location>
</feature>